<protein>
    <submittedName>
        <fullName evidence="2">Uncharacterized protein</fullName>
    </submittedName>
</protein>
<sequence>MDLTVAINQMNAYNSTAISFRNIRACRSTAGRLQETHPFSNQQKQRRQRRRTP</sequence>
<evidence type="ECO:0000313" key="3">
    <source>
        <dbReference type="Proteomes" id="UP000195569"/>
    </source>
</evidence>
<comment type="caution">
    <text evidence="2">The sequence shown here is derived from an EMBL/GenBank/DDBJ whole genome shotgun (WGS) entry which is preliminary data.</text>
</comment>
<dbReference type="Proteomes" id="UP000195569">
    <property type="component" value="Unassembled WGS sequence"/>
</dbReference>
<proteinExistence type="predicted"/>
<evidence type="ECO:0000313" key="2">
    <source>
        <dbReference type="EMBL" id="SIT45952.1"/>
    </source>
</evidence>
<reference evidence="2" key="1">
    <citation type="submission" date="2016-12" db="EMBL/GenBank/DDBJ databases">
        <authorList>
            <person name="Moulin L."/>
        </authorList>
    </citation>
    <scope>NUCLEOTIDE SEQUENCE [LARGE SCALE GENOMIC DNA]</scope>
    <source>
        <strain evidence="2">STM 7183</strain>
    </source>
</reference>
<accession>A0A1N7SF39</accession>
<keyword evidence="3" id="KW-1185">Reference proteome</keyword>
<organism evidence="2 3">
    <name type="scientific">Paraburkholderia piptadeniae</name>
    <dbReference type="NCBI Taxonomy" id="1701573"/>
    <lineage>
        <taxon>Bacteria</taxon>
        <taxon>Pseudomonadati</taxon>
        <taxon>Pseudomonadota</taxon>
        <taxon>Betaproteobacteria</taxon>
        <taxon>Burkholderiales</taxon>
        <taxon>Burkholderiaceae</taxon>
        <taxon>Paraburkholderia</taxon>
    </lineage>
</organism>
<dbReference type="AlphaFoldDB" id="A0A1N7SF39"/>
<name>A0A1N7SF39_9BURK</name>
<dbReference type="EMBL" id="CYGY02000049">
    <property type="protein sequence ID" value="SIT45952.1"/>
    <property type="molecule type" value="Genomic_DNA"/>
</dbReference>
<evidence type="ECO:0000256" key="1">
    <source>
        <dbReference type="SAM" id="MobiDB-lite"/>
    </source>
</evidence>
<feature type="compositionally biased region" description="Basic residues" evidence="1">
    <location>
        <begin position="44"/>
        <end position="53"/>
    </location>
</feature>
<gene>
    <name evidence="2" type="ORF">BN2476_490074</name>
</gene>
<feature type="region of interest" description="Disordered" evidence="1">
    <location>
        <begin position="29"/>
        <end position="53"/>
    </location>
</feature>